<dbReference type="Proteomes" id="UP000262901">
    <property type="component" value="Unassembled WGS sequence"/>
</dbReference>
<dbReference type="KEGG" id="schj:DDV21_010520"/>
<dbReference type="AlphaFoldDB" id="A0A372KJ71"/>
<evidence type="ECO:0000313" key="6">
    <source>
        <dbReference type="Proteomes" id="UP000264056"/>
    </source>
</evidence>
<evidence type="ECO:0000313" key="3">
    <source>
        <dbReference type="EMBL" id="RFU52303.1"/>
    </source>
</evidence>
<gene>
    <name evidence="1" type="ORF">DDV21_010520</name>
    <name evidence="2" type="ORF">DDV22_10240</name>
    <name evidence="3" type="ORF">DDV23_10465</name>
</gene>
<dbReference type="OrthoDB" id="2235175at2"/>
<evidence type="ECO:0000313" key="4">
    <source>
        <dbReference type="Proteomes" id="UP000246115"/>
    </source>
</evidence>
<proteinExistence type="predicted"/>
<dbReference type="RefSeq" id="WP_116879047.1">
    <property type="nucleotide sequence ID" value="NZ_CP031733.1"/>
</dbReference>
<dbReference type="EMBL" id="CP031733">
    <property type="protein sequence ID" value="AXQ79477.1"/>
    <property type="molecule type" value="Genomic_DNA"/>
</dbReference>
<sequence>MYQEINHYLAFRGVRYIKPEKAGPLADDMLSLKQAGQAARASFTEIAKALALKISPWEMGRVSNWANQAQIARPHFWCYYKAPEDKSDDVGFAIRLYGQKNDFGISAEVSFIERQKSERTLAKQHQVLELPIDAPLYYLVQEKGKSYRLTGTEENRQQLKKQVKQGEVRKVLVKYDFPIKENQTLTELIENLNRGFKVLLPYYKLANGQS</sequence>
<reference evidence="4" key="3">
    <citation type="submission" date="2018-08" db="EMBL/GenBank/DDBJ databases">
        <title>Streptococcus chenjunshii sp. nov., isolated from stools sample of the Tibetan antelope in the Qinghai-Tibet plateau, China.</title>
        <authorList>
            <person name="Tian Z."/>
        </authorList>
    </citation>
    <scope>NUCLEOTIDE SEQUENCE [LARGE SCALE GENOMIC DNA]</scope>
    <source>
        <strain evidence="4">Z15</strain>
    </source>
</reference>
<dbReference type="Proteomes" id="UP000264056">
    <property type="component" value="Unassembled WGS sequence"/>
</dbReference>
<organism evidence="3 5">
    <name type="scientific">Streptococcus chenjunshii</name>
    <dbReference type="NCBI Taxonomy" id="2173853"/>
    <lineage>
        <taxon>Bacteria</taxon>
        <taxon>Bacillati</taxon>
        <taxon>Bacillota</taxon>
        <taxon>Bacilli</taxon>
        <taxon>Lactobacillales</taxon>
        <taxon>Streptococcaceae</taxon>
        <taxon>Streptococcus</taxon>
    </lineage>
</organism>
<reference evidence="1" key="4">
    <citation type="journal article" date="2019" name="Int. J. Syst. Evol. Microbiol.">
        <title>Streptococcus chenjunshii sp. nov. isolated from feces of Tibetan antelopes.</title>
        <authorList>
            <person name="Tian Z."/>
            <person name="Lu S."/>
            <person name="Jin D."/>
            <person name="Yang J."/>
            <person name="Pu J."/>
            <person name="Lai X.H."/>
            <person name="Bai X.N."/>
            <person name="Wu X.M."/>
            <person name="Li J."/>
            <person name="Wang S."/>
            <person name="Xu J."/>
        </authorList>
    </citation>
    <scope>NUCLEOTIDE SEQUENCE</scope>
    <source>
        <strain evidence="1">Z15</strain>
    </source>
</reference>
<protein>
    <submittedName>
        <fullName evidence="3">Ribonuclease P</fullName>
    </submittedName>
</protein>
<evidence type="ECO:0000313" key="2">
    <source>
        <dbReference type="EMBL" id="RFU50151.1"/>
    </source>
</evidence>
<reference evidence="2 6" key="1">
    <citation type="submission" date="2018-08" db="EMBL/GenBank/DDBJ databases">
        <title>Draft genome of Streptococcus sp .nov. Z2.</title>
        <authorList>
            <person name="Tian Z."/>
        </authorList>
    </citation>
    <scope>NUCLEOTIDE SEQUENCE [LARGE SCALE GENOMIC DNA]</scope>
    <source>
        <strain evidence="2 6">Z2</strain>
    </source>
</reference>
<evidence type="ECO:0000313" key="1">
    <source>
        <dbReference type="EMBL" id="AXQ79477.1"/>
    </source>
</evidence>
<accession>A0A346NEN2</accession>
<dbReference type="EMBL" id="QVQY01000042">
    <property type="protein sequence ID" value="RFU50151.1"/>
    <property type="molecule type" value="Genomic_DNA"/>
</dbReference>
<keyword evidence="6" id="KW-1185">Reference proteome</keyword>
<dbReference type="EMBL" id="QVQZ01000043">
    <property type="protein sequence ID" value="RFU52303.1"/>
    <property type="molecule type" value="Genomic_DNA"/>
</dbReference>
<reference evidence="3 5" key="2">
    <citation type="submission" date="2018-08" db="EMBL/GenBank/DDBJ databases">
        <title>Draft genome of Streptococcus sp. nov. Z1.</title>
        <authorList>
            <person name="Tian Z."/>
        </authorList>
    </citation>
    <scope>NUCLEOTIDE SEQUENCE [LARGE SCALE GENOMIC DNA]</scope>
    <source>
        <strain evidence="3">Z1</strain>
        <strain evidence="5">Z1(2018)</strain>
    </source>
</reference>
<evidence type="ECO:0000313" key="5">
    <source>
        <dbReference type="Proteomes" id="UP000262901"/>
    </source>
</evidence>
<dbReference type="Proteomes" id="UP000246115">
    <property type="component" value="Chromosome"/>
</dbReference>
<name>A0A372KJ71_9STRE</name>
<accession>A0A372KJ71</accession>